<dbReference type="EMBL" id="NMUH01003219">
    <property type="protein sequence ID" value="MQM04454.1"/>
    <property type="molecule type" value="Genomic_DNA"/>
</dbReference>
<organism evidence="1 2">
    <name type="scientific">Colocasia esculenta</name>
    <name type="common">Wild taro</name>
    <name type="synonym">Arum esculentum</name>
    <dbReference type="NCBI Taxonomy" id="4460"/>
    <lineage>
        <taxon>Eukaryota</taxon>
        <taxon>Viridiplantae</taxon>
        <taxon>Streptophyta</taxon>
        <taxon>Embryophyta</taxon>
        <taxon>Tracheophyta</taxon>
        <taxon>Spermatophyta</taxon>
        <taxon>Magnoliopsida</taxon>
        <taxon>Liliopsida</taxon>
        <taxon>Araceae</taxon>
        <taxon>Aroideae</taxon>
        <taxon>Colocasieae</taxon>
        <taxon>Colocasia</taxon>
    </lineage>
</organism>
<reference evidence="1" key="1">
    <citation type="submission" date="2017-07" db="EMBL/GenBank/DDBJ databases">
        <title>Taro Niue Genome Assembly and Annotation.</title>
        <authorList>
            <person name="Atibalentja N."/>
            <person name="Keating K."/>
            <person name="Fields C.J."/>
        </authorList>
    </citation>
    <scope>NUCLEOTIDE SEQUENCE</scope>
    <source>
        <strain evidence="1">Niue_2</strain>
        <tissue evidence="1">Leaf</tissue>
    </source>
</reference>
<sequence length="157" mass="16426">MSPSARSHAAPSCCTPGCHPCRPVAPGITRPCPVGLRLCCVALLLAPADCAFLSPRPPPLAVAVSKAPAPQRADLSPFAWPPPPLPFLAAVAAHTSAAVLAAPVVTPNTVQACPHRVARRDHNAPLLLSSRRGSLLPPYLICVLRNRLVVQDTPLKK</sequence>
<evidence type="ECO:0000313" key="2">
    <source>
        <dbReference type="Proteomes" id="UP000652761"/>
    </source>
</evidence>
<keyword evidence="2" id="KW-1185">Reference proteome</keyword>
<evidence type="ECO:0000313" key="1">
    <source>
        <dbReference type="EMBL" id="MQM04454.1"/>
    </source>
</evidence>
<proteinExistence type="predicted"/>
<dbReference type="AlphaFoldDB" id="A0A843WK96"/>
<gene>
    <name evidence="1" type="ORF">Taro_037245</name>
</gene>
<protein>
    <submittedName>
        <fullName evidence="1">Uncharacterized protein</fullName>
    </submittedName>
</protein>
<comment type="caution">
    <text evidence="1">The sequence shown here is derived from an EMBL/GenBank/DDBJ whole genome shotgun (WGS) entry which is preliminary data.</text>
</comment>
<name>A0A843WK96_COLES</name>
<dbReference type="Proteomes" id="UP000652761">
    <property type="component" value="Unassembled WGS sequence"/>
</dbReference>
<accession>A0A843WK96</accession>